<feature type="domain" description="Low molecular weight protein antigen 6 PH" evidence="2">
    <location>
        <begin position="50"/>
        <end position="138"/>
    </location>
</feature>
<keyword evidence="1" id="KW-1133">Transmembrane helix</keyword>
<protein>
    <submittedName>
        <fullName evidence="3">PH domain-containing protein</fullName>
    </submittedName>
</protein>
<evidence type="ECO:0000313" key="3">
    <source>
        <dbReference type="EMBL" id="MFD1235068.1"/>
    </source>
</evidence>
<evidence type="ECO:0000259" key="2">
    <source>
        <dbReference type="Pfam" id="PF10756"/>
    </source>
</evidence>
<name>A0ABW3VJH6_9PSEU</name>
<proteinExistence type="predicted"/>
<sequence length="139" mass="14468">MVALAWIGAAGAGAWLAVLVVTHGDPAGRLFAAVLGLVLLVGAVWGTRARPRLAVGPEGLTVRGGFSRSRTHPWGQVTDVRVLQTRRFGRTVATLAVDVRDESGPGADPDAAERLLVFGRLDLGADPVDVAATVLAARR</sequence>
<keyword evidence="4" id="KW-1185">Reference proteome</keyword>
<gene>
    <name evidence="3" type="ORF">ACFQ34_17395</name>
</gene>
<feature type="transmembrane region" description="Helical" evidence="1">
    <location>
        <begin position="26"/>
        <end position="45"/>
    </location>
</feature>
<keyword evidence="1" id="KW-0812">Transmembrane</keyword>
<accession>A0ABW3VJH6</accession>
<organism evidence="3 4">
    <name type="scientific">Pseudonocardia benzenivorans</name>
    <dbReference type="NCBI Taxonomy" id="228005"/>
    <lineage>
        <taxon>Bacteria</taxon>
        <taxon>Bacillati</taxon>
        <taxon>Actinomycetota</taxon>
        <taxon>Actinomycetes</taxon>
        <taxon>Pseudonocardiales</taxon>
        <taxon>Pseudonocardiaceae</taxon>
        <taxon>Pseudonocardia</taxon>
    </lineage>
</organism>
<evidence type="ECO:0000313" key="4">
    <source>
        <dbReference type="Proteomes" id="UP001597182"/>
    </source>
</evidence>
<keyword evidence="1" id="KW-0472">Membrane</keyword>
<dbReference type="Proteomes" id="UP001597182">
    <property type="component" value="Unassembled WGS sequence"/>
</dbReference>
<comment type="caution">
    <text evidence="3">The sequence shown here is derived from an EMBL/GenBank/DDBJ whole genome shotgun (WGS) entry which is preliminary data.</text>
</comment>
<dbReference type="Pfam" id="PF10756">
    <property type="entry name" value="bPH_6"/>
    <property type="match status" value="1"/>
</dbReference>
<dbReference type="InterPro" id="IPR019692">
    <property type="entry name" value="CFP-6_PH"/>
</dbReference>
<dbReference type="RefSeq" id="WP_158703257.1">
    <property type="nucleotide sequence ID" value="NZ_BAABKS010000080.1"/>
</dbReference>
<evidence type="ECO:0000256" key="1">
    <source>
        <dbReference type="SAM" id="Phobius"/>
    </source>
</evidence>
<dbReference type="EMBL" id="JBHTMB010000144">
    <property type="protein sequence ID" value="MFD1235068.1"/>
    <property type="molecule type" value="Genomic_DNA"/>
</dbReference>
<reference evidence="4" key="1">
    <citation type="journal article" date="2019" name="Int. J. Syst. Evol. Microbiol.">
        <title>The Global Catalogue of Microorganisms (GCM) 10K type strain sequencing project: providing services to taxonomists for standard genome sequencing and annotation.</title>
        <authorList>
            <consortium name="The Broad Institute Genomics Platform"/>
            <consortium name="The Broad Institute Genome Sequencing Center for Infectious Disease"/>
            <person name="Wu L."/>
            <person name="Ma J."/>
        </authorList>
    </citation>
    <scope>NUCLEOTIDE SEQUENCE [LARGE SCALE GENOMIC DNA]</scope>
    <source>
        <strain evidence="4">CCUG 49018</strain>
    </source>
</reference>